<keyword evidence="2" id="KW-1185">Reference proteome</keyword>
<protein>
    <submittedName>
        <fullName evidence="1">Uncharacterized protein</fullName>
    </submittedName>
</protein>
<name>A0A1U7LV47_NEOID</name>
<proteinExistence type="predicted"/>
<evidence type="ECO:0000313" key="2">
    <source>
        <dbReference type="Proteomes" id="UP000186594"/>
    </source>
</evidence>
<sequence>MQICGAARDCPLQFSYKKAIPAPTILSVASFVITLPHACCLCSYPFHLCRHGPGSSLCGKLFCQGWMQFGNRLDLYLLKTVRNWSLRPSQQLLPTRHANSCNSRTTALRVFGLIQWSWKQPVGSRLIKFSDPKGRRLASLVLCSRYPYRQKQHHYSYSQANPAFQ</sequence>
<comment type="caution">
    <text evidence="1">The sequence shown here is derived from an EMBL/GenBank/DDBJ whole genome shotgun (WGS) entry which is preliminary data.</text>
</comment>
<dbReference type="EMBL" id="LXFE01000176">
    <property type="protein sequence ID" value="OLL26499.1"/>
    <property type="molecule type" value="Genomic_DNA"/>
</dbReference>
<evidence type="ECO:0000313" key="1">
    <source>
        <dbReference type="EMBL" id="OLL26499.1"/>
    </source>
</evidence>
<accession>A0A1U7LV47</accession>
<dbReference type="AlphaFoldDB" id="A0A1U7LV47"/>
<dbReference type="Proteomes" id="UP000186594">
    <property type="component" value="Unassembled WGS sequence"/>
</dbReference>
<gene>
    <name evidence="1" type="ORF">NEOLI_002336</name>
</gene>
<reference evidence="1 2" key="1">
    <citation type="submission" date="2016-04" db="EMBL/GenBank/DDBJ databases">
        <title>Evolutionary innovation and constraint leading to complex multicellularity in the Ascomycota.</title>
        <authorList>
            <person name="Cisse O."/>
            <person name="Nguyen A."/>
            <person name="Hewitt D.A."/>
            <person name="Jedd G."/>
            <person name="Stajich J.E."/>
        </authorList>
    </citation>
    <scope>NUCLEOTIDE SEQUENCE [LARGE SCALE GENOMIC DNA]</scope>
    <source>
        <strain evidence="1 2">DAH-3</strain>
    </source>
</reference>
<organism evidence="1 2">
    <name type="scientific">Neolecta irregularis (strain DAH-3)</name>
    <dbReference type="NCBI Taxonomy" id="1198029"/>
    <lineage>
        <taxon>Eukaryota</taxon>
        <taxon>Fungi</taxon>
        <taxon>Dikarya</taxon>
        <taxon>Ascomycota</taxon>
        <taxon>Taphrinomycotina</taxon>
        <taxon>Neolectales</taxon>
        <taxon>Neolectaceae</taxon>
        <taxon>Neolecta</taxon>
    </lineage>
</organism>